<dbReference type="Proteomes" id="UP000700334">
    <property type="component" value="Unassembled WGS sequence"/>
</dbReference>
<comment type="caution">
    <text evidence="20">The sequence shown here is derived from an EMBL/GenBank/DDBJ whole genome shotgun (WGS) entry which is preliminary data.</text>
</comment>
<evidence type="ECO:0000256" key="1">
    <source>
        <dbReference type="ARBA" id="ARBA00004123"/>
    </source>
</evidence>
<evidence type="ECO:0000256" key="9">
    <source>
        <dbReference type="ARBA" id="ARBA00022691"/>
    </source>
</evidence>
<keyword evidence="6 17" id="KW-0489">Methyltransferase</keyword>
<dbReference type="FunFam" id="3.40.50.12760:FF:000003">
    <property type="entry name" value="Cap methyltransferase 2"/>
    <property type="match status" value="1"/>
</dbReference>
<comment type="function">
    <text evidence="13">S-adenosyl-L-methionine-dependent methyltransferase that mediates mRNA cap2 2'-O-ribose methylation to the 5'-cap structure of mRNAs. Methylates the ribose of the second nucleotide of a m(7)GpppG-capped mRNA and small nuclear RNA (snRNA) (cap0) to produce m(7)GpppRmpNm (cap2). Recognizes a guanosine cap on RNA independently of its N(7) methylation status. Display cap2 methylation on both cap0 and cap1. Displays a preference for cap1 RNAs.</text>
</comment>
<evidence type="ECO:0000256" key="6">
    <source>
        <dbReference type="ARBA" id="ARBA00022603"/>
    </source>
</evidence>
<feature type="region of interest" description="Disordered" evidence="18">
    <location>
        <begin position="72"/>
        <end position="107"/>
    </location>
</feature>
<evidence type="ECO:0000256" key="5">
    <source>
        <dbReference type="ARBA" id="ARBA00022490"/>
    </source>
</evidence>
<evidence type="ECO:0000256" key="7">
    <source>
        <dbReference type="ARBA" id="ARBA00022664"/>
    </source>
</evidence>
<keyword evidence="11" id="KW-0539">Nucleus</keyword>
<accession>A0A8J6DWV9</accession>
<keyword evidence="7" id="KW-0507">mRNA processing</keyword>
<keyword evidence="9 17" id="KW-0949">S-adenosyl-L-methionine</keyword>
<dbReference type="GO" id="GO:0005737">
    <property type="term" value="C:cytoplasm"/>
    <property type="evidence" value="ECO:0007669"/>
    <property type="project" value="UniProtKB-SubCell"/>
</dbReference>
<keyword evidence="8 17" id="KW-0808">Transferase</keyword>
<dbReference type="GO" id="GO:0032259">
    <property type="term" value="P:methylation"/>
    <property type="evidence" value="ECO:0007669"/>
    <property type="project" value="UniProtKB-KW"/>
</dbReference>
<dbReference type="OrthoDB" id="429597at2759"/>
<sequence length="883" mass="99929">MFCGSVGGASGRRFPVLVACGEAKLSSGAFSAAKVAGVCNVDARNASSALRRLRCMSVRTLGPPFRTYLRQEGAVTPRKEGPSGKQPREQKWGMAPLSAEKLSDSRRSGPRFKFNLKMSKCRKPPLGSGPETFSPDVLADIAELFAKNFSYGKPLNEWQLPEMSEIFTYDHMEFNALLDLKNSLNEVKNLLSDKKLDEWHEHTAFTNKAGKIISHVRKSVNAELCTQAWCKFHEILCSFPLIPQEAFQNGKLNSLHLCEAPGAFIASLNHYLKSHRFPCEWTWVANTLNPYHEANDNLMMIMDDRLIANTLDWWYFGPDNTGDIMTLKYLTGLQNFTSTMDTIHLITADGSFDCQGNPGEQEALVSSLHYCEAVTALMTLGNGGSFVLKMFTLFEHCSINLMYLLNCSFDQVHVFKPATSKAGNSEVYVVCLHYKGREAINPLLSKMVLNFGSEMTRKALFPHHVIPESFLKKHEECCAFFHKYQLQTISENIRLFECMGKEEQTKLNNLRDCAVQHFMQKFQLKPLSRNNWLVKKSNIGCSTNTKWFGQRNRYFRTYNERKVLETLSWKDKVAKGYFNSWAEEHVAYHPGQGSFLEGTTANLDCHLWHVLEGKKLPKVKCSPFCDGEILKALNEAIEKSLGGALNLDPNFRTKKQYYCSCHIFSEELIFSELFSLTRELQDEQLVEPSNQIKCLLVGFSALNETKIQLPLEIVQETAELTTFSCSLLHDGDPAYQQLFLNCLLQSLQRLHTGDAMVLPVLSCFTRFMAGLIYILHSCFRSITFSCPTSSEPLRTCAVLLCVGYQDLPNPVFQYLQNVNELLSVLLHSDAPQQVLQFVPMEVLLKGALLDFLWDLNAAIAKRHLHLIIQGEQEEITSSLELQN</sequence>
<proteinExistence type="predicted"/>
<organism evidence="20 21">
    <name type="scientific">Galemys pyrenaicus</name>
    <name type="common">Iberian desman</name>
    <name type="synonym">Pyrenean desman</name>
    <dbReference type="NCBI Taxonomy" id="202257"/>
    <lineage>
        <taxon>Eukaryota</taxon>
        <taxon>Metazoa</taxon>
        <taxon>Chordata</taxon>
        <taxon>Craniata</taxon>
        <taxon>Vertebrata</taxon>
        <taxon>Euteleostomi</taxon>
        <taxon>Mammalia</taxon>
        <taxon>Eutheria</taxon>
        <taxon>Laurasiatheria</taxon>
        <taxon>Eulipotyphla</taxon>
        <taxon>Talpidae</taxon>
        <taxon>Galemys</taxon>
    </lineage>
</organism>
<dbReference type="SUPFAM" id="SSF53335">
    <property type="entry name" value="S-adenosyl-L-methionine-dependent methyltransferases"/>
    <property type="match status" value="1"/>
</dbReference>
<dbReference type="InterPro" id="IPR002877">
    <property type="entry name" value="RNA_MeTrfase_FtsJ_dom"/>
</dbReference>
<dbReference type="GO" id="GO:0005634">
    <property type="term" value="C:nucleus"/>
    <property type="evidence" value="ECO:0007669"/>
    <property type="project" value="UniProtKB-SubCell"/>
</dbReference>
<dbReference type="Pfam" id="PF01728">
    <property type="entry name" value="FtsJ"/>
    <property type="match status" value="1"/>
</dbReference>
<dbReference type="AlphaFoldDB" id="A0A8J6DWV9"/>
<dbReference type="EMBL" id="JAGFMF010011404">
    <property type="protein sequence ID" value="KAG8523659.1"/>
    <property type="molecule type" value="Genomic_DNA"/>
</dbReference>
<evidence type="ECO:0000313" key="20">
    <source>
        <dbReference type="EMBL" id="KAG8523659.1"/>
    </source>
</evidence>
<feature type="domain" description="Adrift-type SAM-dependent 2'-O-MTase" evidence="19">
    <location>
        <begin position="223"/>
        <end position="436"/>
    </location>
</feature>
<evidence type="ECO:0000256" key="2">
    <source>
        <dbReference type="ARBA" id="ARBA00004496"/>
    </source>
</evidence>
<evidence type="ECO:0000256" key="8">
    <source>
        <dbReference type="ARBA" id="ARBA00022679"/>
    </source>
</evidence>
<comment type="catalytic activity">
    <reaction evidence="12">
        <text>a 5'-end (N(7)-methyl 5'-triphosphoguanosine)-(2'-O-methyl-ribonucleoside)-(ribonucleotide) in mRNA + S-adenosyl-L-methionine = a 5'-end (N(7)-methyl 5'-triphosphoguanosine)-(2'-O-methyl-ribonucleoside)-(2'-O-methyl-ribonucleotide) in mRNA + S-adenosyl-L-homocysteine + H(+)</text>
        <dbReference type="Rhea" id="RHEA:67024"/>
        <dbReference type="Rhea" id="RHEA-COMP:17169"/>
        <dbReference type="Rhea" id="RHEA-COMP:17170"/>
        <dbReference type="ChEBI" id="CHEBI:15378"/>
        <dbReference type="ChEBI" id="CHEBI:57856"/>
        <dbReference type="ChEBI" id="CHEBI:59789"/>
        <dbReference type="ChEBI" id="CHEBI:167612"/>
        <dbReference type="ChEBI" id="CHEBI:167614"/>
        <dbReference type="EC" id="2.1.1.296"/>
    </reaction>
</comment>
<dbReference type="EC" id="2.1.1.296" evidence="3"/>
<protein>
    <recommendedName>
        <fullName evidence="4">Cap-specific mRNA (nucleoside-2'-O-)-methyltransferase 2</fullName>
        <ecNumber evidence="3">2.1.1.296</ecNumber>
    </recommendedName>
    <alternativeName>
        <fullName evidence="16">Cap methyltransferase 2</fullName>
    </alternativeName>
    <alternativeName>
        <fullName evidence="14">Cap2 2'O-ribose methyltransferase 2</fullName>
    </alternativeName>
    <alternativeName>
        <fullName evidence="15">FtsJ methyltransferase domain-containing protein 1</fullName>
    </alternativeName>
</protein>
<dbReference type="InterPro" id="IPR025807">
    <property type="entry name" value="Adrift-typ_MeTrfase"/>
</dbReference>
<dbReference type="PROSITE" id="PS51614">
    <property type="entry name" value="SAM_MT_ADRIFT"/>
    <property type="match status" value="1"/>
</dbReference>
<dbReference type="PANTHER" id="PTHR16121:SF2">
    <property type="entry name" value="CAP-SPECIFIC MRNA (NUCLEOSIDE-2'-O-)-METHYLTRANSFERASE 2"/>
    <property type="match status" value="1"/>
</dbReference>
<evidence type="ECO:0000256" key="16">
    <source>
        <dbReference type="ARBA" id="ARBA00081266"/>
    </source>
</evidence>
<dbReference type="GO" id="GO:0004483">
    <property type="term" value="F:methyltransferase cap1 activity"/>
    <property type="evidence" value="ECO:0007669"/>
    <property type="project" value="TreeGrafter"/>
</dbReference>
<dbReference type="InterPro" id="IPR029063">
    <property type="entry name" value="SAM-dependent_MTases_sf"/>
</dbReference>
<evidence type="ECO:0000256" key="3">
    <source>
        <dbReference type="ARBA" id="ARBA00012770"/>
    </source>
</evidence>
<evidence type="ECO:0000256" key="15">
    <source>
        <dbReference type="ARBA" id="ARBA00078839"/>
    </source>
</evidence>
<name>A0A8J6DWV9_GALPY</name>
<comment type="subcellular location">
    <subcellularLocation>
        <location evidence="2">Cytoplasm</location>
    </subcellularLocation>
    <subcellularLocation>
        <location evidence="1">Nucleus</location>
    </subcellularLocation>
</comment>
<dbReference type="PANTHER" id="PTHR16121">
    <property type="entry name" value="CAP-SPECIFIC MRNA (NUCLEOSIDE-2'-O-)-METHYLTRANSFERASE 1-RELATED"/>
    <property type="match status" value="1"/>
</dbReference>
<keyword evidence="10" id="KW-0506">mRNA capping</keyword>
<evidence type="ECO:0000256" key="14">
    <source>
        <dbReference type="ARBA" id="ARBA00075600"/>
    </source>
</evidence>
<reference evidence="20" key="1">
    <citation type="journal article" date="2021" name="Evol. Appl.">
        <title>The genome of the Pyrenean desman and the effects of bottlenecks and inbreeding on the genomic landscape of an endangered species.</title>
        <authorList>
            <person name="Escoda L."/>
            <person name="Castresana J."/>
        </authorList>
    </citation>
    <scope>NUCLEOTIDE SEQUENCE</scope>
    <source>
        <strain evidence="20">IBE-C5619</strain>
    </source>
</reference>
<evidence type="ECO:0000313" key="21">
    <source>
        <dbReference type="Proteomes" id="UP000700334"/>
    </source>
</evidence>
<dbReference type="InterPro" id="IPR050851">
    <property type="entry name" value="mRNA_Cap_2O-Ribose_MeTrfase"/>
</dbReference>
<evidence type="ECO:0000256" key="4">
    <source>
        <dbReference type="ARBA" id="ARBA00021134"/>
    </source>
</evidence>
<evidence type="ECO:0000256" key="13">
    <source>
        <dbReference type="ARBA" id="ARBA00059552"/>
    </source>
</evidence>
<evidence type="ECO:0000259" key="19">
    <source>
        <dbReference type="PROSITE" id="PS51614"/>
    </source>
</evidence>
<evidence type="ECO:0000256" key="17">
    <source>
        <dbReference type="PROSITE-ProRule" id="PRU00946"/>
    </source>
</evidence>
<dbReference type="Gene3D" id="3.40.50.12760">
    <property type="match status" value="2"/>
</dbReference>
<feature type="binding site" evidence="17">
    <location>
        <position position="349"/>
    </location>
    <ligand>
        <name>S-adenosyl-L-methionine</name>
        <dbReference type="ChEBI" id="CHEBI:59789"/>
    </ligand>
</feature>
<evidence type="ECO:0000256" key="10">
    <source>
        <dbReference type="ARBA" id="ARBA00023042"/>
    </source>
</evidence>
<dbReference type="GO" id="GO:0120550">
    <property type="term" value="F:methyltransferase cap2 activity"/>
    <property type="evidence" value="ECO:0007669"/>
    <property type="project" value="UniProtKB-EC"/>
</dbReference>
<dbReference type="FunFam" id="3.40.50.12760:FF:000002">
    <property type="entry name" value="Cap methyltransferase 2"/>
    <property type="match status" value="1"/>
</dbReference>
<feature type="active site" description="Proton acceptor" evidence="17">
    <location>
        <position position="389"/>
    </location>
</feature>
<evidence type="ECO:0000256" key="18">
    <source>
        <dbReference type="SAM" id="MobiDB-lite"/>
    </source>
</evidence>
<feature type="compositionally biased region" description="Basic and acidic residues" evidence="18">
    <location>
        <begin position="77"/>
        <end position="91"/>
    </location>
</feature>
<evidence type="ECO:0000256" key="12">
    <source>
        <dbReference type="ARBA" id="ARBA00049477"/>
    </source>
</evidence>
<evidence type="ECO:0000256" key="11">
    <source>
        <dbReference type="ARBA" id="ARBA00023242"/>
    </source>
</evidence>
<keyword evidence="5" id="KW-0963">Cytoplasm</keyword>
<keyword evidence="21" id="KW-1185">Reference proteome</keyword>
<gene>
    <name evidence="20" type="ORF">J0S82_020010</name>
</gene>
<dbReference type="GO" id="GO:0006370">
    <property type="term" value="P:7-methylguanosine mRNA capping"/>
    <property type="evidence" value="ECO:0007669"/>
    <property type="project" value="UniProtKB-KW"/>
</dbReference>
<feature type="binding site" evidence="17">
    <location>
        <position position="262"/>
    </location>
    <ligand>
        <name>S-adenosyl-L-methionine</name>
        <dbReference type="ChEBI" id="CHEBI:59789"/>
    </ligand>
</feature>
<feature type="binding site" evidence="17">
    <location>
        <position position="281"/>
    </location>
    <ligand>
        <name>S-adenosyl-L-methionine</name>
        <dbReference type="ChEBI" id="CHEBI:59789"/>
    </ligand>
</feature>